<organism evidence="1 2">
    <name type="scientific">Citrobacter koseri (strain ATCC BAA-895 / CDC 4225-83 / SGSC4696)</name>
    <dbReference type="NCBI Taxonomy" id="290338"/>
    <lineage>
        <taxon>Bacteria</taxon>
        <taxon>Pseudomonadati</taxon>
        <taxon>Pseudomonadota</taxon>
        <taxon>Gammaproteobacteria</taxon>
        <taxon>Enterobacterales</taxon>
        <taxon>Enterobacteriaceae</taxon>
        <taxon>Citrobacter</taxon>
    </lineage>
</organism>
<dbReference type="Proteomes" id="UP000008148">
    <property type="component" value="Chromosome"/>
</dbReference>
<protein>
    <submittedName>
        <fullName evidence="1">Uncharacterized protein</fullName>
    </submittedName>
</protein>
<sequence length="53" mass="6252">MALTLTGPTVHFVGRIRRIASPSGFRPTHPFLRFKHLMRFFDDILDRKAEIRE</sequence>
<reference evidence="1 2" key="1">
    <citation type="submission" date="2007-08" db="EMBL/GenBank/DDBJ databases">
        <authorList>
            <consortium name="The Citrobacter koseri Genome Sequencing Project"/>
            <person name="McClelland M."/>
            <person name="Sanderson E.K."/>
            <person name="Porwollik S."/>
            <person name="Spieth J."/>
            <person name="Clifton W.S."/>
            <person name="Latreille P."/>
            <person name="Courtney L."/>
            <person name="Wang C."/>
            <person name="Pepin K."/>
            <person name="Bhonagiri V."/>
            <person name="Nash W."/>
            <person name="Johnson M."/>
            <person name="Thiruvilangam P."/>
            <person name="Wilson R."/>
        </authorList>
    </citation>
    <scope>NUCLEOTIDE SEQUENCE [LARGE SCALE GENOMIC DNA]</scope>
    <source>
        <strain evidence="2">ATCC BAA-895 / CDC 4225-83 / SGSC4696</strain>
    </source>
</reference>
<proteinExistence type="predicted"/>
<dbReference type="EMBL" id="CP000822">
    <property type="protein sequence ID" value="ABV11491.1"/>
    <property type="molecule type" value="Genomic_DNA"/>
</dbReference>
<evidence type="ECO:0000313" key="2">
    <source>
        <dbReference type="Proteomes" id="UP000008148"/>
    </source>
</evidence>
<evidence type="ECO:0000313" key="1">
    <source>
        <dbReference type="EMBL" id="ABV11491.1"/>
    </source>
</evidence>
<keyword evidence="2" id="KW-1185">Reference proteome</keyword>
<accession>A8ADC8</accession>
<dbReference type="KEGG" id="cko:CKO_00328"/>
<dbReference type="HOGENOM" id="CLU_3059938_0_0_6"/>
<dbReference type="AlphaFoldDB" id="A8ADC8"/>
<gene>
    <name evidence="1" type="ordered locus">CKO_00328</name>
</gene>
<name>A8ADC8_CITK8</name>